<dbReference type="CDD" id="cd02440">
    <property type="entry name" value="AdoMet_MTases"/>
    <property type="match status" value="1"/>
</dbReference>
<dbReference type="EMBL" id="PEZK01000007">
    <property type="protein sequence ID" value="PIU02399.1"/>
    <property type="molecule type" value="Genomic_DNA"/>
</dbReference>
<feature type="domain" description="Methyltransferase" evidence="1">
    <location>
        <begin position="62"/>
        <end position="144"/>
    </location>
</feature>
<protein>
    <recommendedName>
        <fullName evidence="1">Methyltransferase domain-containing protein</fullName>
    </recommendedName>
</protein>
<evidence type="ECO:0000313" key="3">
    <source>
        <dbReference type="Proteomes" id="UP000231214"/>
    </source>
</evidence>
<organism evidence="2 3">
    <name type="scientific">Candidatus Shapirobacteria bacterium CG09_land_8_20_14_0_10_49_15</name>
    <dbReference type="NCBI Taxonomy" id="1974482"/>
    <lineage>
        <taxon>Bacteria</taxon>
        <taxon>Candidatus Shapironibacteriota</taxon>
    </lineage>
</organism>
<dbReference type="InterPro" id="IPR029063">
    <property type="entry name" value="SAM-dependent_MTases_sf"/>
</dbReference>
<comment type="caution">
    <text evidence="2">The sequence shown here is derived from an EMBL/GenBank/DDBJ whole genome shotgun (WGS) entry which is preliminary data.</text>
</comment>
<dbReference type="AlphaFoldDB" id="A0A2M6XBM8"/>
<evidence type="ECO:0000259" key="1">
    <source>
        <dbReference type="Pfam" id="PF13649"/>
    </source>
</evidence>
<dbReference type="Gene3D" id="3.40.50.150">
    <property type="entry name" value="Vaccinia Virus protein VP39"/>
    <property type="match status" value="1"/>
</dbReference>
<evidence type="ECO:0000313" key="2">
    <source>
        <dbReference type="EMBL" id="PIU02399.1"/>
    </source>
</evidence>
<reference evidence="3" key="1">
    <citation type="submission" date="2017-09" db="EMBL/GenBank/DDBJ databases">
        <title>Depth-based differentiation of microbial function through sediment-hosted aquifers and enrichment of novel symbionts in the deep terrestrial subsurface.</title>
        <authorList>
            <person name="Probst A.J."/>
            <person name="Ladd B."/>
            <person name="Jarett J.K."/>
            <person name="Geller-Mcgrath D.E."/>
            <person name="Sieber C.M.K."/>
            <person name="Emerson J.B."/>
            <person name="Anantharaman K."/>
            <person name="Thomas B.C."/>
            <person name="Malmstrom R."/>
            <person name="Stieglmeier M."/>
            <person name="Klingl A."/>
            <person name="Woyke T."/>
            <person name="Ryan C.M."/>
            <person name="Banfield J.F."/>
        </authorList>
    </citation>
    <scope>NUCLEOTIDE SEQUENCE [LARGE SCALE GENOMIC DNA]</scope>
</reference>
<accession>A0A2M6XBM8</accession>
<dbReference type="Proteomes" id="UP000231214">
    <property type="component" value="Unassembled WGS sequence"/>
</dbReference>
<dbReference type="InterPro" id="IPR041698">
    <property type="entry name" value="Methyltransf_25"/>
</dbReference>
<sequence length="219" mass="25037">MKSQKKYWETKIINWEKTIYSSKKLTPQSLVEKMAAPFRKILKKRLAAAEKLVSHHAKGKIIADLGCGSGIFLKKLAKYQPKKLIGVDIALSAIEAAQSGCQGRRYHFVCTDLRRDTGPVKNAHIVVGIGFIDYFAKDELVGLFGTLKNKQFLFSFPEKIFSLREILHRAYLILAACPGSNKYSRQEMDAILKKAGLQKWWYYDQDNIRFVTNLPHRTN</sequence>
<gene>
    <name evidence="2" type="ORF">COT66_00365</name>
</gene>
<name>A0A2M6XBM8_9BACT</name>
<proteinExistence type="predicted"/>
<dbReference type="SUPFAM" id="SSF53335">
    <property type="entry name" value="S-adenosyl-L-methionine-dependent methyltransferases"/>
    <property type="match status" value="1"/>
</dbReference>
<dbReference type="Pfam" id="PF13649">
    <property type="entry name" value="Methyltransf_25"/>
    <property type="match status" value="1"/>
</dbReference>